<protein>
    <submittedName>
        <fullName evidence="1">Uncharacterized protein</fullName>
    </submittedName>
</protein>
<dbReference type="Proteomes" id="UP000005237">
    <property type="component" value="Unassembled WGS sequence"/>
</dbReference>
<sequence>MEQFYNSIQQIPQKLREFQCGDRVLISEINPAHAQKRNLYSQLFWTKTHLALLGHVGYVIAVNEQKKTALVRVYYAMPPGTELYHTLTEWTFDGLEHPHTVEHSKGDLVAITRGNPNKTTIGVIAGKDLVNFGGVPKYLVYLKRAANSPQLRDIQVTIDANPGWTDGRRDLFLCPVYTGARFSMVMRDRHEHAIHTYKQASVICGAK</sequence>
<reference evidence="2" key="1">
    <citation type="submission" date="2010-08" db="EMBL/GenBank/DDBJ databases">
        <authorList>
            <consortium name="Caenorhabditis japonica Sequencing Consortium"/>
            <person name="Wilson R.K."/>
        </authorList>
    </citation>
    <scope>NUCLEOTIDE SEQUENCE [LARGE SCALE GENOMIC DNA]</scope>
    <source>
        <strain evidence="2">DF5081</strain>
    </source>
</reference>
<reference evidence="1" key="2">
    <citation type="submission" date="2022-06" db="UniProtKB">
        <authorList>
            <consortium name="EnsemblMetazoa"/>
        </authorList>
    </citation>
    <scope>IDENTIFICATION</scope>
    <source>
        <strain evidence="1">DF5081</strain>
    </source>
</reference>
<dbReference type="AlphaFoldDB" id="A0A8R1IBN3"/>
<accession>A0A8R1IBN3</accession>
<proteinExistence type="predicted"/>
<evidence type="ECO:0000313" key="1">
    <source>
        <dbReference type="EnsemblMetazoa" id="CJA31499.1"/>
    </source>
</evidence>
<keyword evidence="2" id="KW-1185">Reference proteome</keyword>
<evidence type="ECO:0000313" key="2">
    <source>
        <dbReference type="Proteomes" id="UP000005237"/>
    </source>
</evidence>
<name>A0A8R1IBN3_CAEJA</name>
<dbReference type="EnsemblMetazoa" id="CJA31499.1">
    <property type="protein sequence ID" value="CJA31499.1"/>
    <property type="gene ID" value="WBGene00207346"/>
</dbReference>
<organism evidence="1 2">
    <name type="scientific">Caenorhabditis japonica</name>
    <dbReference type="NCBI Taxonomy" id="281687"/>
    <lineage>
        <taxon>Eukaryota</taxon>
        <taxon>Metazoa</taxon>
        <taxon>Ecdysozoa</taxon>
        <taxon>Nematoda</taxon>
        <taxon>Chromadorea</taxon>
        <taxon>Rhabditida</taxon>
        <taxon>Rhabditina</taxon>
        <taxon>Rhabditomorpha</taxon>
        <taxon>Rhabditoidea</taxon>
        <taxon>Rhabditidae</taxon>
        <taxon>Peloderinae</taxon>
        <taxon>Caenorhabditis</taxon>
    </lineage>
</organism>